<dbReference type="AlphaFoldDB" id="A0A9Q1AX66"/>
<name>A0A9Q1AX66_9SAUR</name>
<reference evidence="1" key="1">
    <citation type="journal article" date="2023" name="DNA Res.">
        <title>Chromosome-level genome assembly of Phrynocephalus forsythii using third-generation DNA sequencing and Hi-C analysis.</title>
        <authorList>
            <person name="Qi Y."/>
            <person name="Zhao W."/>
            <person name="Zhao Y."/>
            <person name="Niu C."/>
            <person name="Cao S."/>
            <person name="Zhang Y."/>
        </authorList>
    </citation>
    <scope>NUCLEOTIDE SEQUENCE</scope>
    <source>
        <tissue evidence="1">Muscle</tissue>
    </source>
</reference>
<evidence type="ECO:0000313" key="1">
    <source>
        <dbReference type="EMBL" id="KAJ7317010.1"/>
    </source>
</evidence>
<gene>
    <name evidence="1" type="ORF">JRQ81_003172</name>
</gene>
<protein>
    <submittedName>
        <fullName evidence="1">Uncharacterized protein</fullName>
    </submittedName>
</protein>
<dbReference type="EMBL" id="JAPFRF010000011">
    <property type="protein sequence ID" value="KAJ7317010.1"/>
    <property type="molecule type" value="Genomic_DNA"/>
</dbReference>
<comment type="caution">
    <text evidence="1">The sequence shown here is derived from an EMBL/GenBank/DDBJ whole genome shotgun (WGS) entry which is preliminary data.</text>
</comment>
<keyword evidence="2" id="KW-1185">Reference proteome</keyword>
<dbReference type="Proteomes" id="UP001142489">
    <property type="component" value="Unassembled WGS sequence"/>
</dbReference>
<evidence type="ECO:0000313" key="2">
    <source>
        <dbReference type="Proteomes" id="UP001142489"/>
    </source>
</evidence>
<sequence length="66" mass="7469">MCFGSYKQTTHVHAIILYCTHPRYHPAISPSCSCGNSENILNARAREKNLILYWGYFAGSLSLSFQ</sequence>
<accession>A0A9Q1AX66</accession>
<organism evidence="1 2">
    <name type="scientific">Phrynocephalus forsythii</name>
    <dbReference type="NCBI Taxonomy" id="171643"/>
    <lineage>
        <taxon>Eukaryota</taxon>
        <taxon>Metazoa</taxon>
        <taxon>Chordata</taxon>
        <taxon>Craniata</taxon>
        <taxon>Vertebrata</taxon>
        <taxon>Euteleostomi</taxon>
        <taxon>Lepidosauria</taxon>
        <taxon>Squamata</taxon>
        <taxon>Bifurcata</taxon>
        <taxon>Unidentata</taxon>
        <taxon>Episquamata</taxon>
        <taxon>Toxicofera</taxon>
        <taxon>Iguania</taxon>
        <taxon>Acrodonta</taxon>
        <taxon>Agamidae</taxon>
        <taxon>Agaminae</taxon>
        <taxon>Phrynocephalus</taxon>
    </lineage>
</organism>
<proteinExistence type="predicted"/>